<proteinExistence type="predicted"/>
<evidence type="ECO:0000313" key="1">
    <source>
        <dbReference type="EMBL" id="KAJ8014909.1"/>
    </source>
</evidence>
<evidence type="ECO:0000313" key="2">
    <source>
        <dbReference type="Proteomes" id="UP001157502"/>
    </source>
</evidence>
<keyword evidence="2" id="KW-1185">Reference proteome</keyword>
<organism evidence="1 2">
    <name type="scientific">Dallia pectoralis</name>
    <name type="common">Alaska blackfish</name>
    <dbReference type="NCBI Taxonomy" id="75939"/>
    <lineage>
        <taxon>Eukaryota</taxon>
        <taxon>Metazoa</taxon>
        <taxon>Chordata</taxon>
        <taxon>Craniata</taxon>
        <taxon>Vertebrata</taxon>
        <taxon>Euteleostomi</taxon>
        <taxon>Actinopterygii</taxon>
        <taxon>Neopterygii</taxon>
        <taxon>Teleostei</taxon>
        <taxon>Protacanthopterygii</taxon>
        <taxon>Esociformes</taxon>
        <taxon>Umbridae</taxon>
        <taxon>Dallia</taxon>
    </lineage>
</organism>
<gene>
    <name evidence="1" type="ORF">DPEC_G00020670</name>
</gene>
<dbReference type="EMBL" id="CM055729">
    <property type="protein sequence ID" value="KAJ8014909.1"/>
    <property type="molecule type" value="Genomic_DNA"/>
</dbReference>
<dbReference type="Proteomes" id="UP001157502">
    <property type="component" value="Chromosome 2"/>
</dbReference>
<accession>A0ACC2HG14</accession>
<protein>
    <submittedName>
        <fullName evidence="1">Uncharacterized protein</fullName>
    </submittedName>
</protein>
<comment type="caution">
    <text evidence="1">The sequence shown here is derived from an EMBL/GenBank/DDBJ whole genome shotgun (WGS) entry which is preliminary data.</text>
</comment>
<reference evidence="1" key="1">
    <citation type="submission" date="2021-05" db="EMBL/GenBank/DDBJ databases">
        <authorList>
            <person name="Pan Q."/>
            <person name="Jouanno E."/>
            <person name="Zahm M."/>
            <person name="Klopp C."/>
            <person name="Cabau C."/>
            <person name="Louis A."/>
            <person name="Berthelot C."/>
            <person name="Parey E."/>
            <person name="Roest Crollius H."/>
            <person name="Montfort J."/>
            <person name="Robinson-Rechavi M."/>
            <person name="Bouchez O."/>
            <person name="Lampietro C."/>
            <person name="Lopez Roques C."/>
            <person name="Donnadieu C."/>
            <person name="Postlethwait J."/>
            <person name="Bobe J."/>
            <person name="Dillon D."/>
            <person name="Chandos A."/>
            <person name="von Hippel F."/>
            <person name="Guiguen Y."/>
        </authorList>
    </citation>
    <scope>NUCLEOTIDE SEQUENCE</scope>
    <source>
        <strain evidence="1">YG-Jan2019</strain>
    </source>
</reference>
<sequence>MKRNGVLELKPKKWFPAGSAQTCSWLSTILYVFSPNPGVTNLTLPSSMQLNICVIGKNLQDSRSSGNPRTFLKSISKKQGAI</sequence>
<name>A0ACC2HG14_DALPE</name>